<keyword evidence="3" id="KW-1185">Reference proteome</keyword>
<reference evidence="2 3" key="1">
    <citation type="submission" date="2021-01" db="EMBL/GenBank/DDBJ databases">
        <authorList>
            <person name="Adkins J.M."/>
            <person name="Alame N.W."/>
            <person name="Araujo N.S."/>
            <person name="Barry D.R."/>
            <person name="Bauer H.L."/>
            <person name="Bradford C.E."/>
            <person name="Brotman H.R."/>
            <person name="Burns E.M."/>
            <person name="Buzzelli M.D."/>
            <person name="Carp E.J."/>
            <person name="Chee S.B."/>
            <person name="Collins M.F."/>
            <person name="Conover M."/>
            <person name="Cummings J.D."/>
            <person name="Davis J."/>
            <person name="Delaney B.T."/>
            <person name="Dingus R.L."/>
            <person name="Dugan G.R."/>
            <person name="Dunne C.T."/>
            <person name="Duque M.B."/>
            <person name="Elliot A.P."/>
            <person name="Frye E.K."/>
            <person name="Galolo K.M."/>
            <person name="Garton K.N."/>
            <person name="Gauza S.A."/>
            <person name="Gottschalk C.J."/>
            <person name="Guinand F.M."/>
            <person name="Hajibegli N.H."/>
            <person name="Hartnett M.K."/>
            <person name="Helmann J.S."/>
            <person name="High E.M."/>
            <person name="Hope A.S."/>
            <person name="Hudack J.B."/>
            <person name="Iyer S.V."/>
            <person name="Jimenez I.E."/>
            <person name="Kamal N."/>
            <person name="Kinder A.L."/>
            <person name="Klevins C.T."/>
            <person name="Leosk K.S."/>
            <person name="Liu H."/>
            <person name="McDougal R.K."/>
            <person name="Orr E.C."/>
            <person name="Patel P.A."/>
            <person name="Peterman J.R."/>
            <person name="Pham A.T."/>
            <person name="Pham V.A."/>
            <person name="Poudel K."/>
            <person name="Pribaldi J.A."/>
            <person name="Quainoo C.A."/>
            <person name="Rieck M.N."/>
            <person name="Roberts C.J."/>
            <person name="Rowe A.G."/>
            <person name="Rubenstein R.D."/>
            <person name="Runk B.S."/>
            <person name="Sawyer M.A."/>
            <person name="Scott N.C."/>
            <person name="Shackleford A.R."/>
            <person name="Spain M.A."/>
            <person name="Splisgardt G.I."/>
            <person name="Stadsklev R.A."/>
            <person name="Steele C.E."/>
            <person name="Steele B.R."/>
            <person name="Stephens S.E."/>
            <person name="Stevens M.C."/>
            <person name="Swarm H.V."/>
            <person name="Thai R.H."/>
            <person name="Thomas S.D."/>
            <person name="Tolley J.E."/>
            <person name="Tran V.L."/>
            <person name="Turner M."/>
            <person name="Vaden T.J."/>
            <person name="Villar N.M."/>
            <person name="Vonah M.R."/>
            <person name="Voshell S.M."/>
            <person name="Wallace L.A."/>
            <person name="Williams B.L."/>
            <person name="Yi H."/>
            <person name="Yoon J."/>
            <person name="Yu Z."/>
            <person name="Garlena R.A."/>
            <person name="Russell D.A."/>
            <person name="Pope W.H."/>
            <person name="Jacobs-Sera D."/>
            <person name="Hatfull G.F."/>
        </authorList>
    </citation>
    <scope>NUCLEOTIDE SEQUENCE [LARGE SCALE GENOMIC DNA]</scope>
</reference>
<evidence type="ECO:0000313" key="3">
    <source>
        <dbReference type="Proteomes" id="UP000596443"/>
    </source>
</evidence>
<dbReference type="GeneID" id="65133403"/>
<organism evidence="2 3">
    <name type="scientific">Mycobacterium phage OhShagHennessy</name>
    <dbReference type="NCBI Taxonomy" id="2801895"/>
    <lineage>
        <taxon>Viruses</taxon>
        <taxon>Duplodnaviria</taxon>
        <taxon>Heunggongvirae</taxon>
        <taxon>Uroviricota</taxon>
        <taxon>Caudoviricetes</taxon>
        <taxon>Vilmaviridae</taxon>
        <taxon>Lclasvirinae</taxon>
        <taxon>Bronvirus</taxon>
        <taxon>Bronvirus ohshaghennessy</taxon>
    </lineage>
</organism>
<accession>A0A7U0GCJ3</accession>
<evidence type="ECO:0000256" key="1">
    <source>
        <dbReference type="SAM" id="MobiDB-lite"/>
    </source>
</evidence>
<sequence>MGQGRGWREARRGRESRAGTRKAAETRQAGRGRNIPEYADILAERNGWTKEVQTHTGRVQIVKYTDPTGEYSILASSTMGQRARLRDAVLREGATGNNSRYVDGITDGTRDKRKALKKFFNKEKYHA</sequence>
<feature type="region of interest" description="Disordered" evidence="1">
    <location>
        <begin position="1"/>
        <end position="34"/>
    </location>
</feature>
<evidence type="ECO:0000313" key="2">
    <source>
        <dbReference type="EMBL" id="QQV92704.1"/>
    </source>
</evidence>
<gene>
    <name evidence="2" type="primary">1</name>
    <name evidence="2" type="ORF">SEA_OHSHAGHENNESSY_1</name>
</gene>
<dbReference type="RefSeq" id="YP_010114701.1">
    <property type="nucleotide sequence ID" value="NC_055918.1"/>
</dbReference>
<protein>
    <submittedName>
        <fullName evidence="2">Uncharacterized protein</fullName>
    </submittedName>
</protein>
<name>A0A7U0GCJ3_9CAUD</name>
<feature type="compositionally biased region" description="Basic and acidic residues" evidence="1">
    <location>
        <begin position="1"/>
        <end position="25"/>
    </location>
</feature>
<dbReference type="EMBL" id="MW435855">
    <property type="protein sequence ID" value="QQV92704.1"/>
    <property type="molecule type" value="Genomic_DNA"/>
</dbReference>
<dbReference type="Proteomes" id="UP000596443">
    <property type="component" value="Segment"/>
</dbReference>
<dbReference type="KEGG" id="vg:65133403"/>
<proteinExistence type="predicted"/>